<reference evidence="3" key="1">
    <citation type="submission" date="2021-02" db="EMBL/GenBank/DDBJ databases">
        <authorList>
            <person name="Bekaert M."/>
        </authorList>
    </citation>
    <scope>NUCLEOTIDE SEQUENCE</scope>
    <source>
        <strain evidence="3">IoA-00</strain>
    </source>
</reference>
<dbReference type="GO" id="GO:0003723">
    <property type="term" value="F:RNA binding"/>
    <property type="evidence" value="ECO:0007669"/>
    <property type="project" value="TreeGrafter"/>
</dbReference>
<feature type="region of interest" description="Disordered" evidence="2">
    <location>
        <begin position="533"/>
        <end position="569"/>
    </location>
</feature>
<keyword evidence="4" id="KW-1185">Reference proteome</keyword>
<dbReference type="Proteomes" id="UP000675881">
    <property type="component" value="Chromosome 3"/>
</dbReference>
<organism evidence="3 4">
    <name type="scientific">Lepeophtheirus salmonis</name>
    <name type="common">Salmon louse</name>
    <name type="synonym">Caligus salmonis</name>
    <dbReference type="NCBI Taxonomy" id="72036"/>
    <lineage>
        <taxon>Eukaryota</taxon>
        <taxon>Metazoa</taxon>
        <taxon>Ecdysozoa</taxon>
        <taxon>Arthropoda</taxon>
        <taxon>Crustacea</taxon>
        <taxon>Multicrustacea</taxon>
        <taxon>Hexanauplia</taxon>
        <taxon>Copepoda</taxon>
        <taxon>Siphonostomatoida</taxon>
        <taxon>Caligidae</taxon>
        <taxon>Lepeophtheirus</taxon>
    </lineage>
</organism>
<evidence type="ECO:0000256" key="2">
    <source>
        <dbReference type="SAM" id="MobiDB-lite"/>
    </source>
</evidence>
<feature type="region of interest" description="Disordered" evidence="2">
    <location>
        <begin position="61"/>
        <end position="109"/>
    </location>
</feature>
<protein>
    <submittedName>
        <fullName evidence="3">GPATCH1</fullName>
    </submittedName>
</protein>
<dbReference type="OrthoDB" id="20507at2759"/>
<dbReference type="GO" id="GO:0006397">
    <property type="term" value="P:mRNA processing"/>
    <property type="evidence" value="ECO:0007669"/>
    <property type="project" value="InterPro"/>
</dbReference>
<proteinExistence type="inferred from homology"/>
<comment type="similarity">
    <text evidence="1">Belongs to the GPATCH1 family.</text>
</comment>
<feature type="region of interest" description="Disordered" evidence="2">
    <location>
        <begin position="1"/>
        <end position="23"/>
    </location>
</feature>
<dbReference type="Pfam" id="PF07713">
    <property type="entry name" value="DUF1604"/>
    <property type="match status" value="1"/>
</dbReference>
<name>A0A7R8CUM4_LEPSM</name>
<dbReference type="EMBL" id="HG994582">
    <property type="protein sequence ID" value="CAF2900198.1"/>
    <property type="molecule type" value="Genomic_DNA"/>
</dbReference>
<dbReference type="GO" id="GO:0005634">
    <property type="term" value="C:nucleus"/>
    <property type="evidence" value="ECO:0007669"/>
    <property type="project" value="TreeGrafter"/>
</dbReference>
<feature type="compositionally biased region" description="Basic residues" evidence="2">
    <location>
        <begin position="145"/>
        <end position="158"/>
    </location>
</feature>
<feature type="region of interest" description="Disordered" evidence="2">
    <location>
        <begin position="141"/>
        <end position="182"/>
    </location>
</feature>
<evidence type="ECO:0000256" key="1">
    <source>
        <dbReference type="ARBA" id="ARBA00008600"/>
    </source>
</evidence>
<feature type="compositionally biased region" description="Basic and acidic residues" evidence="2">
    <location>
        <begin position="544"/>
        <end position="559"/>
    </location>
</feature>
<dbReference type="Pfam" id="PF26093">
    <property type="entry name" value="HTH_TGH"/>
    <property type="match status" value="1"/>
</dbReference>
<feature type="region of interest" description="Disordered" evidence="2">
    <location>
        <begin position="590"/>
        <end position="700"/>
    </location>
</feature>
<dbReference type="InterPro" id="IPR011666">
    <property type="entry name" value="DUF1604"/>
</dbReference>
<dbReference type="PANTHER" id="PTHR13384:SF19">
    <property type="entry name" value="G PATCH DOMAIN-CONTAINING PROTEIN 1"/>
    <property type="match status" value="1"/>
</dbReference>
<sequence length="700" mass="78556">MDEECYSAFGTPLPSISGDDPIRKKPLRVEEQIATDENGLRRFHGAFTGGFSAGFYNTAGSRDGWAPKSFKSSRKKPNQDTFSQKPDDFMDEDDRGGFGFAPQEHNQSIPGEPVFQQIFTSVKDSIGVSLLKGMGWKEGKGIGPKLRKDKKNKLKKAIQRIQPQGIHHSQESDEDDDDSFNTKYKDFLFSPDDIPQSVAQPKSNSFGIGYKGLGGTHHFLMGPLTTTSSAVKFRTKSGSKGSIKGQAFGVGIYEEEDADIYGNTNMSEYDFSLSVENESPEKKSRSRKSRWTTDPNVDATIDGHLNYLKGFKPHIFKKSRFEPESRPIKNPNPTPSDRNTIISTQQEIEVREKQEKEISESAVNEINKLIESYSKPSELKGEFCPFPDDIPKQKRYEEYLICAKHNKRTLGLKVIQRRTSMSEAEKMKEMFDFQRVESLFKPLVSSKELQSNTGSHSGRNNIFAHVLEMEDKKYTDSRGEGGQSKELKVITDKSSLESKSITTSKLEVNNMVEECVKEKPSIDLFKSIFLDSSDESEGEEKEEVENPKKSDEKVKEQSQHKFKKSSSSKTATGVFAGIDLDSLIAGPSLKPIIAPTQPVPQETKKTKVNEEIEPDSFGPAKPPSSTLNISKAQSKLYDNVDDLNDWGEKGKEERSHSKKKSKKKKLSKKKSTKKKKRKSSKSKKKKKYYTSSSSSSSDSD</sequence>
<accession>A0A7R8CUM4</accession>
<evidence type="ECO:0000313" key="3">
    <source>
        <dbReference type="EMBL" id="CAF2900198.1"/>
    </source>
</evidence>
<dbReference type="PROSITE" id="PS50174">
    <property type="entry name" value="G_PATCH"/>
    <property type="match status" value="1"/>
</dbReference>
<feature type="compositionally biased region" description="Low complexity" evidence="2">
    <location>
        <begin position="689"/>
        <end position="700"/>
    </location>
</feature>
<feature type="compositionally biased region" description="Acidic residues" evidence="2">
    <location>
        <begin position="533"/>
        <end position="543"/>
    </location>
</feature>
<dbReference type="AlphaFoldDB" id="A0A7R8CUM4"/>
<dbReference type="InterPro" id="IPR000467">
    <property type="entry name" value="G_patch_dom"/>
</dbReference>
<feature type="region of interest" description="Disordered" evidence="2">
    <location>
        <begin position="273"/>
        <end position="295"/>
    </location>
</feature>
<feature type="compositionally biased region" description="Basic residues" evidence="2">
    <location>
        <begin position="656"/>
        <end position="688"/>
    </location>
</feature>
<gene>
    <name evidence="3" type="ORF">LSAA_7326</name>
</gene>
<evidence type="ECO:0000313" key="4">
    <source>
        <dbReference type="Proteomes" id="UP000675881"/>
    </source>
</evidence>
<feature type="compositionally biased region" description="Polar residues" evidence="2">
    <location>
        <begin position="623"/>
        <end position="633"/>
    </location>
</feature>
<feature type="compositionally biased region" description="Basic and acidic residues" evidence="2">
    <location>
        <begin position="646"/>
        <end position="655"/>
    </location>
</feature>
<dbReference type="PANTHER" id="PTHR13384">
    <property type="entry name" value="G PATCH DOMAIN-CONTAINING PROTEIN 1"/>
    <property type="match status" value="1"/>
</dbReference>